<gene>
    <name evidence="2" type="ORF">PENVUL_c188G01095</name>
</gene>
<reference evidence="3" key="1">
    <citation type="journal article" date="2017" name="Nat. Microbiol.">
        <title>Global analysis of biosynthetic gene clusters reveals vast potential of secondary metabolite production in Penicillium species.</title>
        <authorList>
            <person name="Nielsen J.C."/>
            <person name="Grijseels S."/>
            <person name="Prigent S."/>
            <person name="Ji B."/>
            <person name="Dainat J."/>
            <person name="Nielsen K.F."/>
            <person name="Frisvad J.C."/>
            <person name="Workman M."/>
            <person name="Nielsen J."/>
        </authorList>
    </citation>
    <scope>NUCLEOTIDE SEQUENCE [LARGE SCALE GENOMIC DNA]</scope>
    <source>
        <strain evidence="3">IBT 29486</strain>
    </source>
</reference>
<dbReference type="AlphaFoldDB" id="A0A1V6QWD2"/>
<evidence type="ECO:0000256" key="1">
    <source>
        <dbReference type="SAM" id="MobiDB-lite"/>
    </source>
</evidence>
<feature type="region of interest" description="Disordered" evidence="1">
    <location>
        <begin position="21"/>
        <end position="51"/>
    </location>
</feature>
<feature type="compositionally biased region" description="Basic and acidic residues" evidence="1">
    <location>
        <begin position="159"/>
        <end position="169"/>
    </location>
</feature>
<name>A0A1V6QWD2_9EURO</name>
<keyword evidence="3" id="KW-1185">Reference proteome</keyword>
<feature type="region of interest" description="Disordered" evidence="1">
    <location>
        <begin position="156"/>
        <end position="207"/>
    </location>
</feature>
<comment type="caution">
    <text evidence="2">The sequence shown here is derived from an EMBL/GenBank/DDBJ whole genome shotgun (WGS) entry which is preliminary data.</text>
</comment>
<proteinExistence type="predicted"/>
<feature type="compositionally biased region" description="Basic and acidic residues" evidence="1">
    <location>
        <begin position="177"/>
        <end position="186"/>
    </location>
</feature>
<dbReference type="EMBL" id="MDYP01000187">
    <property type="protein sequence ID" value="OQD93272.1"/>
    <property type="molecule type" value="Genomic_DNA"/>
</dbReference>
<evidence type="ECO:0000313" key="2">
    <source>
        <dbReference type="EMBL" id="OQD93272.1"/>
    </source>
</evidence>
<sequence>MDQKFNSMSLDVNSLKVAATRPYQRLPQAPRSYQDQYGPPQNQAYTQGPRPSLSFLQGRLHYFQSFLHLGKEGDHGPKLVRQDVTDAYEQQDNRDVYDRQDNHAQVPINCLAAHLGSRPDLNEEIDSDDDELPLHQIIEDFNAGAGVNAVGTRGTQDLAQKRRREDHDIASTQSLENSRRPDRSPHTADFTTCRRRLGSDPPICQNA</sequence>
<evidence type="ECO:0000313" key="3">
    <source>
        <dbReference type="Proteomes" id="UP000191518"/>
    </source>
</evidence>
<protein>
    <submittedName>
        <fullName evidence="2">Uncharacterized protein</fullName>
    </submittedName>
</protein>
<feature type="compositionally biased region" description="Polar residues" evidence="1">
    <location>
        <begin position="31"/>
        <end position="46"/>
    </location>
</feature>
<accession>A0A1V6QWD2</accession>
<organism evidence="2 3">
    <name type="scientific">Penicillium vulpinum</name>
    <dbReference type="NCBI Taxonomy" id="29845"/>
    <lineage>
        <taxon>Eukaryota</taxon>
        <taxon>Fungi</taxon>
        <taxon>Dikarya</taxon>
        <taxon>Ascomycota</taxon>
        <taxon>Pezizomycotina</taxon>
        <taxon>Eurotiomycetes</taxon>
        <taxon>Eurotiomycetidae</taxon>
        <taxon>Eurotiales</taxon>
        <taxon>Aspergillaceae</taxon>
        <taxon>Penicillium</taxon>
    </lineage>
</organism>
<dbReference type="Proteomes" id="UP000191518">
    <property type="component" value="Unassembled WGS sequence"/>
</dbReference>